<dbReference type="EMBL" id="VSWD01000010">
    <property type="protein sequence ID" value="KAK3090533.1"/>
    <property type="molecule type" value="Genomic_DNA"/>
</dbReference>
<comment type="caution">
    <text evidence="2">The sequence shown here is derived from an EMBL/GenBank/DDBJ whole genome shotgun (WGS) entry which is preliminary data.</text>
</comment>
<feature type="domain" description="Integrase core" evidence="1">
    <location>
        <begin position="120"/>
        <end position="302"/>
    </location>
</feature>
<organism evidence="2 3">
    <name type="scientific">Pinctada imbricata</name>
    <name type="common">Atlantic pearl-oyster</name>
    <name type="synonym">Pinctada martensii</name>
    <dbReference type="NCBI Taxonomy" id="66713"/>
    <lineage>
        <taxon>Eukaryota</taxon>
        <taxon>Metazoa</taxon>
        <taxon>Spiralia</taxon>
        <taxon>Lophotrochozoa</taxon>
        <taxon>Mollusca</taxon>
        <taxon>Bivalvia</taxon>
        <taxon>Autobranchia</taxon>
        <taxon>Pteriomorphia</taxon>
        <taxon>Pterioida</taxon>
        <taxon>Pterioidea</taxon>
        <taxon>Pteriidae</taxon>
        <taxon>Pinctada</taxon>
    </lineage>
</organism>
<evidence type="ECO:0000313" key="3">
    <source>
        <dbReference type="Proteomes" id="UP001186944"/>
    </source>
</evidence>
<dbReference type="AlphaFoldDB" id="A0AA88XRW5"/>
<reference evidence="2" key="1">
    <citation type="submission" date="2019-08" db="EMBL/GenBank/DDBJ databases">
        <title>The improved chromosome-level genome for the pearl oyster Pinctada fucata martensii using PacBio sequencing and Hi-C.</title>
        <authorList>
            <person name="Zheng Z."/>
        </authorList>
    </citation>
    <scope>NUCLEOTIDE SEQUENCE</scope>
    <source>
        <strain evidence="2">ZZ-2019</strain>
        <tissue evidence="2">Adductor muscle</tissue>
    </source>
</reference>
<dbReference type="PANTHER" id="PTHR46791">
    <property type="entry name" value="EXPRESSED PROTEIN"/>
    <property type="match status" value="1"/>
</dbReference>
<accession>A0AA88XRW5</accession>
<evidence type="ECO:0000259" key="1">
    <source>
        <dbReference type="Pfam" id="PF24764"/>
    </source>
</evidence>
<gene>
    <name evidence="2" type="ORF">FSP39_012535</name>
</gene>
<dbReference type="InterPro" id="IPR058913">
    <property type="entry name" value="Integrase_dom_put"/>
</dbReference>
<evidence type="ECO:0000313" key="2">
    <source>
        <dbReference type="EMBL" id="KAK3090533.1"/>
    </source>
</evidence>
<dbReference type="PANTHER" id="PTHR46791:SF13">
    <property type="entry name" value="CLR5 DOMAIN-CONTAINING PROTEIN"/>
    <property type="match status" value="1"/>
</dbReference>
<protein>
    <recommendedName>
        <fullName evidence="1">Integrase core domain-containing protein</fullName>
    </recommendedName>
</protein>
<name>A0AA88XRW5_PINIB</name>
<keyword evidence="3" id="KW-1185">Reference proteome</keyword>
<dbReference type="Pfam" id="PF24764">
    <property type="entry name" value="rva_4"/>
    <property type="match status" value="1"/>
</dbReference>
<sequence>MDDIRDNLIEQYFGQGLKYAEIVHVLKHDHGMSLSLRHVKRILQKLHLERRKYSDIRKVVDFIYVQLQSSGQLHGYRIMHEKCRQNGFNVKMNDVRLILKQLDPVGVEHRTARRFRRRTYFADGPNFIWHIDGYDKLKPFGLCISGCVCWFSRKVIWLKVYKTNNNPRIIGGYYLEAVNEYGGCPRFVRGDYGTENGHVCAFQHFLRENHETNDTVQRRQQPFIYGTSTTNQRIESWWSYLRKEHIQFWLELFKSLQDSGQFSGDTLDKNLMLFCFLPLLQDELDSAARTWDNHRIRCSRNQVVPSGRPTVLFNFPVLWNKTDKICTVSRERFILCKEEAEFRSTIPCDPDVYQACVHVMQSSNLRPAKNAEEGVTLYLCLRRHILTILST</sequence>
<proteinExistence type="predicted"/>
<dbReference type="Proteomes" id="UP001186944">
    <property type="component" value="Unassembled WGS sequence"/>
</dbReference>